<reference evidence="2" key="1">
    <citation type="submission" date="2017-12" db="EMBL/GenBank/DDBJ databases">
        <title>High-resolution comparative analysis of great ape genomes.</title>
        <authorList>
            <person name="Pollen A."/>
            <person name="Hastie A."/>
            <person name="Hormozdiari F."/>
            <person name="Dougherty M."/>
            <person name="Liu R."/>
            <person name="Chaisson M."/>
            <person name="Hoppe E."/>
            <person name="Hill C."/>
            <person name="Pang A."/>
            <person name="Hillier L."/>
            <person name="Baker C."/>
            <person name="Armstrong J."/>
            <person name="Shendure J."/>
            <person name="Paten B."/>
            <person name="Wilson R."/>
            <person name="Chao H."/>
            <person name="Schneider V."/>
            <person name="Ventura M."/>
            <person name="Kronenberg Z."/>
            <person name="Murali S."/>
            <person name="Gordon D."/>
            <person name="Cantsilieris S."/>
            <person name="Munson K."/>
            <person name="Nelson B."/>
            <person name="Raja A."/>
            <person name="Underwood J."/>
            <person name="Diekhans M."/>
            <person name="Fiddes I."/>
            <person name="Haussler D."/>
            <person name="Eichler E."/>
        </authorList>
    </citation>
    <scope>NUCLEOTIDE SEQUENCE [LARGE SCALE GENOMIC DNA]</scope>
    <source>
        <strain evidence="2">Susie</strain>
    </source>
</reference>
<dbReference type="AlphaFoldDB" id="A0A2J8UIK8"/>
<comment type="caution">
    <text evidence="2">The sequence shown here is derived from an EMBL/GenBank/DDBJ whole genome shotgun (WGS) entry which is preliminary data.</text>
</comment>
<accession>A0A2J8UIK8</accession>
<feature type="non-terminal residue" evidence="2">
    <location>
        <position position="1"/>
    </location>
</feature>
<organism evidence="2">
    <name type="scientific">Pongo abelii</name>
    <name type="common">Sumatran orangutan</name>
    <name type="synonym">Pongo pygmaeus abelii</name>
    <dbReference type="NCBI Taxonomy" id="9601"/>
    <lineage>
        <taxon>Eukaryota</taxon>
        <taxon>Metazoa</taxon>
        <taxon>Chordata</taxon>
        <taxon>Craniata</taxon>
        <taxon>Vertebrata</taxon>
        <taxon>Euteleostomi</taxon>
        <taxon>Mammalia</taxon>
        <taxon>Eutheria</taxon>
        <taxon>Euarchontoglires</taxon>
        <taxon>Primates</taxon>
        <taxon>Haplorrhini</taxon>
        <taxon>Catarrhini</taxon>
        <taxon>Hominidae</taxon>
        <taxon>Pongo</taxon>
    </lineage>
</organism>
<proteinExistence type="predicted"/>
<feature type="region of interest" description="Disordered" evidence="1">
    <location>
        <begin position="22"/>
        <end position="53"/>
    </location>
</feature>
<gene>
    <name evidence="2" type="ORF">CR201_G0027367</name>
</gene>
<feature type="non-terminal residue" evidence="2">
    <location>
        <position position="53"/>
    </location>
</feature>
<protein>
    <submittedName>
        <fullName evidence="2">KCNT1 isoform 17</fullName>
    </submittedName>
</protein>
<feature type="compositionally biased region" description="Basic and acidic residues" evidence="1">
    <location>
        <begin position="44"/>
        <end position="53"/>
    </location>
</feature>
<sequence>KDQDLMRAKMDNGEACFILSSRNEVDRTAAPTEASPSALTNHPPRQDHQTILR</sequence>
<name>A0A2J8UIK8_PONAB</name>
<evidence type="ECO:0000256" key="1">
    <source>
        <dbReference type="SAM" id="MobiDB-lite"/>
    </source>
</evidence>
<evidence type="ECO:0000313" key="2">
    <source>
        <dbReference type="EMBL" id="PNJ45125.1"/>
    </source>
</evidence>
<dbReference type="EMBL" id="NDHI03003456">
    <property type="protein sequence ID" value="PNJ45125.1"/>
    <property type="molecule type" value="Genomic_DNA"/>
</dbReference>